<reference evidence="5" key="1">
    <citation type="submission" date="2020-11" db="EMBL/GenBank/DDBJ databases">
        <authorList>
            <person name="Tran Van P."/>
        </authorList>
    </citation>
    <scope>NUCLEOTIDE SEQUENCE</scope>
</reference>
<dbReference type="PANTHER" id="PTHR12900">
    <property type="entry name" value="MITOTIC AND DNA DAMAGE CHECKPOINT PROTEIN HUS1"/>
    <property type="match status" value="1"/>
</dbReference>
<dbReference type="AlphaFoldDB" id="A0A7R9KUP2"/>
<dbReference type="GO" id="GO:0030896">
    <property type="term" value="C:checkpoint clamp complex"/>
    <property type="evidence" value="ECO:0007669"/>
    <property type="project" value="InterPro"/>
</dbReference>
<dbReference type="GO" id="GO:0035861">
    <property type="term" value="C:site of double-strand break"/>
    <property type="evidence" value="ECO:0007669"/>
    <property type="project" value="TreeGrafter"/>
</dbReference>
<evidence type="ECO:0000256" key="2">
    <source>
        <dbReference type="ARBA" id="ARBA00005563"/>
    </source>
</evidence>
<proteinExistence type="inferred from homology"/>
<evidence type="ECO:0000256" key="4">
    <source>
        <dbReference type="PIRNR" id="PIRNR011312"/>
    </source>
</evidence>
<organism evidence="5">
    <name type="scientific">Medioppia subpectinata</name>
    <dbReference type="NCBI Taxonomy" id="1979941"/>
    <lineage>
        <taxon>Eukaryota</taxon>
        <taxon>Metazoa</taxon>
        <taxon>Ecdysozoa</taxon>
        <taxon>Arthropoda</taxon>
        <taxon>Chelicerata</taxon>
        <taxon>Arachnida</taxon>
        <taxon>Acari</taxon>
        <taxon>Acariformes</taxon>
        <taxon>Sarcoptiformes</taxon>
        <taxon>Oribatida</taxon>
        <taxon>Brachypylina</taxon>
        <taxon>Oppioidea</taxon>
        <taxon>Oppiidae</taxon>
        <taxon>Medioppia</taxon>
    </lineage>
</organism>
<dbReference type="GO" id="GO:0005730">
    <property type="term" value="C:nucleolus"/>
    <property type="evidence" value="ECO:0007669"/>
    <property type="project" value="InterPro"/>
</dbReference>
<dbReference type="GO" id="GO:0031573">
    <property type="term" value="P:mitotic intra-S DNA damage checkpoint signaling"/>
    <property type="evidence" value="ECO:0007669"/>
    <property type="project" value="TreeGrafter"/>
</dbReference>
<dbReference type="GO" id="GO:0033314">
    <property type="term" value="P:mitotic DNA replication checkpoint signaling"/>
    <property type="evidence" value="ECO:0007669"/>
    <property type="project" value="TreeGrafter"/>
</dbReference>
<keyword evidence="6" id="KW-1185">Reference proteome</keyword>
<keyword evidence="3" id="KW-0539">Nucleus</keyword>
<evidence type="ECO:0000256" key="3">
    <source>
        <dbReference type="ARBA" id="ARBA00023242"/>
    </source>
</evidence>
<comment type="similarity">
    <text evidence="2 4">Belongs to the HUS1 family.</text>
</comment>
<accession>A0A7R9KUP2</accession>
<protein>
    <recommendedName>
        <fullName evidence="4">Checkpoint protein</fullName>
    </recommendedName>
</protein>
<dbReference type="PIRSF" id="PIRSF011312">
    <property type="entry name" value="Cell_cycle_HUS1"/>
    <property type="match status" value="1"/>
</dbReference>
<evidence type="ECO:0000313" key="5">
    <source>
        <dbReference type="EMBL" id="CAD7629369.1"/>
    </source>
</evidence>
<dbReference type="OrthoDB" id="10063861at2759"/>
<gene>
    <name evidence="5" type="ORF">OSB1V03_LOCUS9786</name>
</gene>
<dbReference type="InterPro" id="IPR007150">
    <property type="entry name" value="HUS1/Mec3"/>
</dbReference>
<dbReference type="PANTHER" id="PTHR12900:SF0">
    <property type="entry name" value="CHECKPOINT PROTEIN"/>
    <property type="match status" value="1"/>
</dbReference>
<evidence type="ECO:0000313" key="6">
    <source>
        <dbReference type="Proteomes" id="UP000759131"/>
    </source>
</evidence>
<sequence>MTTVVKRLSQSVVNCLNNWFVCRSTAEDAMRFRGLITDGQQIQSLIKVFQSVAKFWDTFYVKLSEKSIHLISDRSNSLSPFVVKCDLNCDDYFQEYVFRGVSADRNHIYFEMRSDCVQQVMSSLMPIIKSLKLKLTNRSNAHVLAIGVEYPTNDSDRYVSHDIKVEIIKTQYWDQICGLDSGTYDLSFFLPESLTVMSTIERLNELCAFVVLKARVSGDNKTILTITAETDSIALKTKFTDLELNTTDDSSFNDDRHWVSVRVSLT</sequence>
<comment type="subcellular location">
    <subcellularLocation>
        <location evidence="1">Nucleus</location>
    </subcellularLocation>
</comment>
<dbReference type="GO" id="GO:0006289">
    <property type="term" value="P:nucleotide-excision repair"/>
    <property type="evidence" value="ECO:0007669"/>
    <property type="project" value="TreeGrafter"/>
</dbReference>
<dbReference type="Proteomes" id="UP000759131">
    <property type="component" value="Unassembled WGS sequence"/>
</dbReference>
<evidence type="ECO:0000256" key="1">
    <source>
        <dbReference type="ARBA" id="ARBA00004123"/>
    </source>
</evidence>
<dbReference type="InterPro" id="IPR016580">
    <property type="entry name" value="HUS1"/>
</dbReference>
<dbReference type="EMBL" id="OC861343">
    <property type="protein sequence ID" value="CAD7629369.1"/>
    <property type="molecule type" value="Genomic_DNA"/>
</dbReference>
<dbReference type="GO" id="GO:0044778">
    <property type="term" value="P:meiotic DNA integrity checkpoint signaling"/>
    <property type="evidence" value="ECO:0007669"/>
    <property type="project" value="TreeGrafter"/>
</dbReference>
<dbReference type="Gene3D" id="3.70.10.10">
    <property type="match status" value="1"/>
</dbReference>
<name>A0A7R9KUP2_9ACAR</name>
<dbReference type="GO" id="GO:0000723">
    <property type="term" value="P:telomere maintenance"/>
    <property type="evidence" value="ECO:0007669"/>
    <property type="project" value="TreeGrafter"/>
</dbReference>
<dbReference type="GO" id="GO:0000724">
    <property type="term" value="P:double-strand break repair via homologous recombination"/>
    <property type="evidence" value="ECO:0007669"/>
    <property type="project" value="TreeGrafter"/>
</dbReference>
<dbReference type="Pfam" id="PF04005">
    <property type="entry name" value="Hus1"/>
    <property type="match status" value="1"/>
</dbReference>
<dbReference type="EMBL" id="CAJPIZ010006768">
    <property type="protein sequence ID" value="CAG2109799.1"/>
    <property type="molecule type" value="Genomic_DNA"/>
</dbReference>